<dbReference type="AlphaFoldDB" id="E5AUY2"/>
<gene>
    <name evidence="2" type="ordered locus">RBRH_04267</name>
</gene>
<organism evidence="2 3">
    <name type="scientific">Mycetohabitans rhizoxinica (strain DSM 19002 / CIP 109453 / HKI 454)</name>
    <name type="common">Paraburkholderia rhizoxinica</name>
    <dbReference type="NCBI Taxonomy" id="882378"/>
    <lineage>
        <taxon>Bacteria</taxon>
        <taxon>Pseudomonadati</taxon>
        <taxon>Pseudomonadota</taxon>
        <taxon>Betaproteobacteria</taxon>
        <taxon>Burkholderiales</taxon>
        <taxon>Burkholderiaceae</taxon>
        <taxon>Mycetohabitans</taxon>
    </lineage>
</organism>
<evidence type="ECO:0000256" key="1">
    <source>
        <dbReference type="SAM" id="MobiDB-lite"/>
    </source>
</evidence>
<geneLocation type="plasmid" evidence="2 3">
    <name>pBRH01</name>
</geneLocation>
<proteinExistence type="predicted"/>
<dbReference type="EMBL" id="FR687360">
    <property type="protein sequence ID" value="CBW76906.1"/>
    <property type="molecule type" value="Genomic_DNA"/>
</dbReference>
<sequence>MCDSDQKTAVFGMEACSRMDILELAKQSGFFVTLDGKIGHEQYQSVHGSVTALERFAEAVRTEADHDRHEKCAVTPQPGTRQTG</sequence>
<feature type="region of interest" description="Disordered" evidence="1">
    <location>
        <begin position="61"/>
        <end position="84"/>
    </location>
</feature>
<dbReference type="eggNOG" id="ENOG5030Y3Q">
    <property type="taxonomic scope" value="Bacteria"/>
</dbReference>
<dbReference type="HOGENOM" id="CLU_2521302_0_0_4"/>
<evidence type="ECO:0000313" key="3">
    <source>
        <dbReference type="Proteomes" id="UP000007437"/>
    </source>
</evidence>
<accession>E5AUY2</accession>
<evidence type="ECO:0000313" key="2">
    <source>
        <dbReference type="EMBL" id="CBW76906.1"/>
    </source>
</evidence>
<protein>
    <submittedName>
        <fullName evidence="2">Uncharacterized protein</fullName>
    </submittedName>
</protein>
<name>E5AUY2_MYCRK</name>
<keyword evidence="2" id="KW-0614">Plasmid</keyword>
<dbReference type="Proteomes" id="UP000007437">
    <property type="component" value="Plasmid pBRH01"/>
</dbReference>
<feature type="compositionally biased region" description="Basic and acidic residues" evidence="1">
    <location>
        <begin position="61"/>
        <end position="72"/>
    </location>
</feature>
<reference evidence="2 3" key="1">
    <citation type="journal article" date="2011" name="J. Bacteriol.">
        <title>Complete genome sequence of Burkholderia rhizoxinica, an endosymbiont of Rhizopus microsporus.</title>
        <authorList>
            <person name="Lackner G."/>
            <person name="Moebius N."/>
            <person name="Partida-Martinez L."/>
            <person name="Hertweck C."/>
        </authorList>
    </citation>
    <scope>NUCLEOTIDE SEQUENCE [LARGE SCALE GENOMIC DNA]</scope>
    <source>
        <strain evidence="3">DSM 19002 / CIP 109453 / HKI 454</strain>
        <plasmid evidence="2 3">pBRH01</plasmid>
    </source>
</reference>
<dbReference type="KEGG" id="brh:RBRH_04267"/>